<proteinExistence type="predicted"/>
<keyword evidence="3" id="KW-1185">Reference proteome</keyword>
<evidence type="ECO:0000313" key="2">
    <source>
        <dbReference type="EMBL" id="KJH48057.1"/>
    </source>
</evidence>
<feature type="compositionally biased region" description="Low complexity" evidence="1">
    <location>
        <begin position="391"/>
        <end position="403"/>
    </location>
</feature>
<accession>A0A0D8XW63</accession>
<dbReference type="EMBL" id="KN716282">
    <property type="protein sequence ID" value="KJH48057.1"/>
    <property type="molecule type" value="Genomic_DNA"/>
</dbReference>
<protein>
    <submittedName>
        <fullName evidence="2">Uncharacterized protein</fullName>
    </submittedName>
</protein>
<feature type="region of interest" description="Disordered" evidence="1">
    <location>
        <begin position="391"/>
        <end position="454"/>
    </location>
</feature>
<evidence type="ECO:0000313" key="3">
    <source>
        <dbReference type="Proteomes" id="UP000053766"/>
    </source>
</evidence>
<evidence type="ECO:0000256" key="1">
    <source>
        <dbReference type="SAM" id="MobiDB-lite"/>
    </source>
</evidence>
<name>A0A0D8XW63_DICVI</name>
<reference evidence="3" key="2">
    <citation type="journal article" date="2016" name="Sci. Rep.">
        <title>Dictyocaulus viviparus genome, variome and transcriptome elucidate lungworm biology and support future intervention.</title>
        <authorList>
            <person name="McNulty S.N."/>
            <person name="Strube C."/>
            <person name="Rosa B.A."/>
            <person name="Martin J.C."/>
            <person name="Tyagi R."/>
            <person name="Choi Y.J."/>
            <person name="Wang Q."/>
            <person name="Hallsworth Pepin K."/>
            <person name="Zhang X."/>
            <person name="Ozersky P."/>
            <person name="Wilson R.K."/>
            <person name="Sternberg P.W."/>
            <person name="Gasser R.B."/>
            <person name="Mitreva M."/>
        </authorList>
    </citation>
    <scope>NUCLEOTIDE SEQUENCE [LARGE SCALE GENOMIC DNA]</scope>
    <source>
        <strain evidence="3">HannoverDv2000</strain>
    </source>
</reference>
<feature type="compositionally biased region" description="Polar residues" evidence="1">
    <location>
        <begin position="436"/>
        <end position="454"/>
    </location>
</feature>
<dbReference type="OrthoDB" id="5875562at2759"/>
<dbReference type="Proteomes" id="UP000053766">
    <property type="component" value="Unassembled WGS sequence"/>
</dbReference>
<dbReference type="AlphaFoldDB" id="A0A0D8XW63"/>
<sequence length="673" mass="75092">MSVNRCPSPVPSSTVNDVSDGSVILRSQQLNTDQSSQDIMILPTFPTSSFHRSNRPPCLLKDLKTRPCIMKCVDYFCISCSQWETMDRLLYQKKVGSIEVISVLFSAARAYPLLILEEMSSQSSKKTSSVVFPSLRMHRLASQLASIKISLDPPSPTSSSAAVLQNFSDSSESSSDIHYLQIPTENDFHQVYSPPPDRRGSMASATSDSLTISMSSSYQSLLSPMSAGIKYSIDDYDMLPNDFILRSRSFQMASSDSQIGCPYSLQFMSGRNLDSVHSAAVLLLLILNNFRCLPITILDEDLFKSRIFDIFFSSHIRKRLLTIGFSETNETVRISFGLVEMPIRNSEFQDNKLLSSEDLRLNANGNPSSGEAICVPPVLLSPVLSRPIRSVHSTTTSPLPSHSNAMTLHGSDSENSDSVPWRGSGGSMCVPRRSLASGSRSSTPIMSPIMNRSSSGSRLGALHCEMMSRSGSGSGLLSGRVLLHRTDSTGDSDRRRKRLRRRTMNYVQLFSQSESSWGVIQKNSYRIYVLNCSINVLYGCPTARWINAEAVGQALVFRKLTLFRSKTRQRPTQPLTPGCRCKSEIIFNNFVFGNFINSPSPHIPHAYDNIRNFRLNSSYKIIVEMMIFDKPLKGTCTLKSFNDSKMKKLKADIDTEEFPLENIMLVDFIHLKY</sequence>
<reference evidence="2 3" key="1">
    <citation type="submission" date="2013-11" db="EMBL/GenBank/DDBJ databases">
        <title>Draft genome of the bovine lungworm Dictyocaulus viviparus.</title>
        <authorList>
            <person name="Mitreva M."/>
        </authorList>
    </citation>
    <scope>NUCLEOTIDE SEQUENCE [LARGE SCALE GENOMIC DNA]</scope>
    <source>
        <strain evidence="2 3">HannoverDv2000</strain>
    </source>
</reference>
<organism evidence="2 3">
    <name type="scientific">Dictyocaulus viviparus</name>
    <name type="common">Bovine lungworm</name>
    <dbReference type="NCBI Taxonomy" id="29172"/>
    <lineage>
        <taxon>Eukaryota</taxon>
        <taxon>Metazoa</taxon>
        <taxon>Ecdysozoa</taxon>
        <taxon>Nematoda</taxon>
        <taxon>Chromadorea</taxon>
        <taxon>Rhabditida</taxon>
        <taxon>Rhabditina</taxon>
        <taxon>Rhabditomorpha</taxon>
        <taxon>Strongyloidea</taxon>
        <taxon>Metastrongylidae</taxon>
        <taxon>Dictyocaulus</taxon>
    </lineage>
</organism>
<dbReference type="STRING" id="29172.A0A0D8XW63"/>
<gene>
    <name evidence="2" type="ORF">DICVIV_05852</name>
</gene>